<dbReference type="AlphaFoldDB" id="A0A9X0UHY5"/>
<dbReference type="Pfam" id="PF00583">
    <property type="entry name" value="Acetyltransf_1"/>
    <property type="match status" value="1"/>
</dbReference>
<organism evidence="3 4">
    <name type="scientific">Siccirubricoccus deserti</name>
    <dbReference type="NCBI Taxonomy" id="2013562"/>
    <lineage>
        <taxon>Bacteria</taxon>
        <taxon>Pseudomonadati</taxon>
        <taxon>Pseudomonadota</taxon>
        <taxon>Alphaproteobacteria</taxon>
        <taxon>Acetobacterales</taxon>
        <taxon>Roseomonadaceae</taxon>
        <taxon>Siccirubricoccus</taxon>
    </lineage>
</organism>
<sequence>MSTAPAWRIAEGWEPGAIGDIAALHARHYAASHGFGAVFEAKVAREMGEFLTRLDPARDLFRAVVAEERVLGSIALDGSEAGMPPDAAHLRWFILDAALRGEGLGRRLLAEALAKARAAGFARVYLWTLKGLPAAERLYAEAGFRMVEELTGQQWGRPVTERRLELSLG</sequence>
<protein>
    <submittedName>
        <fullName evidence="3">GNAT family N-acetyltransferase</fullName>
    </submittedName>
</protein>
<name>A0A9X0UHY5_9PROT</name>
<gene>
    <name evidence="3" type="ORF">H7965_14705</name>
</gene>
<dbReference type="InterPro" id="IPR000182">
    <property type="entry name" value="GNAT_dom"/>
</dbReference>
<keyword evidence="4" id="KW-1185">Reference proteome</keyword>
<dbReference type="PROSITE" id="PS51186">
    <property type="entry name" value="GNAT"/>
    <property type="match status" value="1"/>
</dbReference>
<evidence type="ECO:0000256" key="1">
    <source>
        <dbReference type="ARBA" id="ARBA00022679"/>
    </source>
</evidence>
<dbReference type="PANTHER" id="PTHR13947">
    <property type="entry name" value="GNAT FAMILY N-ACETYLTRANSFERASE"/>
    <property type="match status" value="1"/>
</dbReference>
<comment type="caution">
    <text evidence="3">The sequence shown here is derived from an EMBL/GenBank/DDBJ whole genome shotgun (WGS) entry which is preliminary data.</text>
</comment>
<dbReference type="RefSeq" id="WP_186771333.1">
    <property type="nucleotide sequence ID" value="NZ_JACOMF010000016.1"/>
</dbReference>
<dbReference type="PANTHER" id="PTHR13947:SF37">
    <property type="entry name" value="LD18367P"/>
    <property type="match status" value="1"/>
</dbReference>
<keyword evidence="1" id="KW-0808">Transferase</keyword>
<dbReference type="EMBL" id="JACOMF010000016">
    <property type="protein sequence ID" value="MBC4016570.1"/>
    <property type="molecule type" value="Genomic_DNA"/>
</dbReference>
<proteinExistence type="predicted"/>
<accession>A0A9X0UHY5</accession>
<dbReference type="InterPro" id="IPR016181">
    <property type="entry name" value="Acyl_CoA_acyltransferase"/>
</dbReference>
<reference evidence="3" key="1">
    <citation type="submission" date="2020-08" db="EMBL/GenBank/DDBJ databases">
        <authorList>
            <person name="Hu Y."/>
            <person name="Nguyen S.V."/>
            <person name="Li F."/>
            <person name="Fanning S."/>
        </authorList>
    </citation>
    <scope>NUCLEOTIDE SEQUENCE</scope>
    <source>
        <strain evidence="3">SYSU D8009</strain>
    </source>
</reference>
<dbReference type="InterPro" id="IPR050769">
    <property type="entry name" value="NAT_camello-type"/>
</dbReference>
<dbReference type="GO" id="GO:0008080">
    <property type="term" value="F:N-acetyltransferase activity"/>
    <property type="evidence" value="ECO:0007669"/>
    <property type="project" value="InterPro"/>
</dbReference>
<evidence type="ECO:0000313" key="4">
    <source>
        <dbReference type="Proteomes" id="UP000600101"/>
    </source>
</evidence>
<feature type="domain" description="N-acetyltransferase" evidence="2">
    <location>
        <begin position="19"/>
        <end position="169"/>
    </location>
</feature>
<dbReference type="Proteomes" id="UP000600101">
    <property type="component" value="Unassembled WGS sequence"/>
</dbReference>
<evidence type="ECO:0000313" key="3">
    <source>
        <dbReference type="EMBL" id="MBC4016570.1"/>
    </source>
</evidence>
<evidence type="ECO:0000259" key="2">
    <source>
        <dbReference type="PROSITE" id="PS51186"/>
    </source>
</evidence>
<dbReference type="SUPFAM" id="SSF55729">
    <property type="entry name" value="Acyl-CoA N-acyltransferases (Nat)"/>
    <property type="match status" value="1"/>
</dbReference>
<dbReference type="Gene3D" id="3.40.630.30">
    <property type="match status" value="1"/>
</dbReference>